<protein>
    <submittedName>
        <fullName evidence="3">Uncharacterized protein</fullName>
    </submittedName>
</protein>
<feature type="compositionally biased region" description="Low complexity" evidence="1">
    <location>
        <begin position="222"/>
        <end position="235"/>
    </location>
</feature>
<dbReference type="AlphaFoldDB" id="A0A0B6ZGP8"/>
<feature type="compositionally biased region" description="Acidic residues" evidence="1">
    <location>
        <begin position="183"/>
        <end position="206"/>
    </location>
</feature>
<name>A0A0B6ZGP8_9EUPU</name>
<feature type="signal peptide" evidence="2">
    <location>
        <begin position="1"/>
        <end position="21"/>
    </location>
</feature>
<sequence>MKNICLLVLVCALLWNESALGRVIQGDHGSTVVGHLYLIDSTTGHSQRLNRRHVVAPEERIQRLQLILDSLDKVLDMELKGGSVWDSTSNALVRNKEDIQQISESVRSDCYYSGRLTNETGYASFSFCFGVSGIIHTENGNYYVAALDDGISQSVTSNDTDADIPSVSVKITSSDDTKSDQQDYSEVEDIEPFDTEEEENIADESEYANVTGLPGAEEDVDSTSIKTIDISDTTP</sequence>
<gene>
    <name evidence="3" type="primary">ORF63158</name>
</gene>
<feature type="region of interest" description="Disordered" evidence="1">
    <location>
        <begin position="171"/>
        <end position="235"/>
    </location>
</feature>
<evidence type="ECO:0000313" key="3">
    <source>
        <dbReference type="EMBL" id="CEK67577.1"/>
    </source>
</evidence>
<evidence type="ECO:0000256" key="1">
    <source>
        <dbReference type="SAM" id="MobiDB-lite"/>
    </source>
</evidence>
<reference evidence="3" key="1">
    <citation type="submission" date="2014-12" db="EMBL/GenBank/DDBJ databases">
        <title>Insight into the proteome of Arion vulgaris.</title>
        <authorList>
            <person name="Aradska J."/>
            <person name="Bulat T."/>
            <person name="Smidak R."/>
            <person name="Sarate P."/>
            <person name="Gangsoo J."/>
            <person name="Sialana F."/>
            <person name="Bilban M."/>
            <person name="Lubec G."/>
        </authorList>
    </citation>
    <scope>NUCLEOTIDE SEQUENCE</scope>
    <source>
        <tissue evidence="3">Skin</tissue>
    </source>
</reference>
<keyword evidence="2" id="KW-0732">Signal</keyword>
<feature type="non-terminal residue" evidence="3">
    <location>
        <position position="235"/>
    </location>
</feature>
<evidence type="ECO:0000256" key="2">
    <source>
        <dbReference type="SAM" id="SignalP"/>
    </source>
</evidence>
<accession>A0A0B6ZGP8</accession>
<feature type="chain" id="PRO_5002112255" evidence="2">
    <location>
        <begin position="22"/>
        <end position="235"/>
    </location>
</feature>
<organism evidence="3">
    <name type="scientific">Arion vulgaris</name>
    <dbReference type="NCBI Taxonomy" id="1028688"/>
    <lineage>
        <taxon>Eukaryota</taxon>
        <taxon>Metazoa</taxon>
        <taxon>Spiralia</taxon>
        <taxon>Lophotrochozoa</taxon>
        <taxon>Mollusca</taxon>
        <taxon>Gastropoda</taxon>
        <taxon>Heterobranchia</taxon>
        <taxon>Euthyneura</taxon>
        <taxon>Panpulmonata</taxon>
        <taxon>Eupulmonata</taxon>
        <taxon>Stylommatophora</taxon>
        <taxon>Helicina</taxon>
        <taxon>Arionoidea</taxon>
        <taxon>Arionidae</taxon>
        <taxon>Arion</taxon>
    </lineage>
</organism>
<proteinExistence type="predicted"/>
<dbReference type="EMBL" id="HACG01020712">
    <property type="protein sequence ID" value="CEK67577.1"/>
    <property type="molecule type" value="Transcribed_RNA"/>
</dbReference>